<organism evidence="2">
    <name type="scientific">Caudovirales sp. ctCpR1</name>
    <dbReference type="NCBI Taxonomy" id="2825760"/>
    <lineage>
        <taxon>Viruses</taxon>
        <taxon>Duplodnaviria</taxon>
        <taxon>Heunggongvirae</taxon>
        <taxon>Uroviricota</taxon>
        <taxon>Caudoviricetes</taxon>
    </lineage>
</organism>
<dbReference type="GO" id="GO:0008168">
    <property type="term" value="F:methyltransferase activity"/>
    <property type="evidence" value="ECO:0007669"/>
    <property type="project" value="UniProtKB-KW"/>
</dbReference>
<dbReference type="GO" id="GO:0032259">
    <property type="term" value="P:methylation"/>
    <property type="evidence" value="ECO:0007669"/>
    <property type="project" value="UniProtKB-KW"/>
</dbReference>
<dbReference type="SUPFAM" id="SSF53335">
    <property type="entry name" value="S-adenosyl-L-methionine-dependent methyltransferases"/>
    <property type="match status" value="1"/>
</dbReference>
<reference evidence="2" key="1">
    <citation type="journal article" date="2021" name="Proc. Natl. Acad. Sci. U.S.A.">
        <title>A Catalog of Tens of Thousands of Viruses from Human Metagenomes Reveals Hidden Associations with Chronic Diseases.</title>
        <authorList>
            <person name="Tisza M.J."/>
            <person name="Buck C.B."/>
        </authorList>
    </citation>
    <scope>NUCLEOTIDE SEQUENCE</scope>
    <source>
        <strain evidence="2">CtCpR1</strain>
    </source>
</reference>
<evidence type="ECO:0000313" key="2">
    <source>
        <dbReference type="EMBL" id="DAG03139.1"/>
    </source>
</evidence>
<name>A0A8S5V920_9CAUD</name>
<proteinExistence type="predicted"/>
<keyword evidence="2" id="KW-0808">Transferase</keyword>
<dbReference type="InterPro" id="IPR029063">
    <property type="entry name" value="SAM-dependent_MTases_sf"/>
</dbReference>
<dbReference type="CDD" id="cd02440">
    <property type="entry name" value="AdoMet_MTases"/>
    <property type="match status" value="1"/>
</dbReference>
<protein>
    <submittedName>
        <fullName evidence="2">Type I restriction enzyme Methylase</fullName>
    </submittedName>
</protein>
<accession>A0A8S5V920</accession>
<dbReference type="InterPro" id="IPR031339">
    <property type="entry name" value="DUF4942"/>
</dbReference>
<dbReference type="Gene3D" id="3.40.50.150">
    <property type="entry name" value="Vaccinia Virus protein VP39"/>
    <property type="match status" value="1"/>
</dbReference>
<keyword evidence="2" id="KW-0489">Methyltransferase</keyword>
<dbReference type="Pfam" id="PF13708">
    <property type="entry name" value="DUF4942"/>
    <property type="match status" value="1"/>
</dbReference>
<dbReference type="EMBL" id="BK016224">
    <property type="protein sequence ID" value="DAG03139.1"/>
    <property type="molecule type" value="Genomic_DNA"/>
</dbReference>
<feature type="domain" description="DUF4942" evidence="1">
    <location>
        <begin position="295"/>
        <end position="493"/>
    </location>
</feature>
<sequence length="548" mass="61632">MIPNDSKDYYPTPPALAAELLAGLKIDGHSIEYAGGPILEPSAGSGDLARAIEKAAGCWYVGNKRASDYRANTNNDTLTRLQLDCIEQSAALRATLKENGFRVIHDDFLTFTPRAHYKAIIMNPPFSEGARHLLHALHIMERGGEVRCILNAETIRNPCTNERKELASLLAKYNARITYKQDAFTHAARKTAVEVALVFVTIPPAPPVSRIRLELNAETTQRYQAAPDLAALVSNDPITAAVERYNAAADGLARLYEEYDGISSLFTLPKKQGDSSAPAPCVSLNKGYNDALCDLRAIYWEQLFDLPQIRDAMTQTMQNDYRKRINDLRHYDFTPYNILTVREEISRNIVANIESEIIRLFDDWTNLHYNSEYSKNVHYYNGWCTNEAYKIGKRVIFRCNVYSYWSDKLRPTCAADEIANIEKTLHFLDTNGTAYNGDDLRAALKAAEDNGQTAKIKLHYFTATFYKKGTCHIEFTNADVLKSFNIFASQKKGWLPPSYGKKTYHDMSTADRSVVDSFEGETSYNDTMARHLIPTTATLMQLAAHNPA</sequence>
<evidence type="ECO:0000259" key="1">
    <source>
        <dbReference type="Pfam" id="PF13708"/>
    </source>
</evidence>